<dbReference type="InterPro" id="IPR025857">
    <property type="entry name" value="MacB_PCD"/>
</dbReference>
<feature type="transmembrane region" description="Helical" evidence="7">
    <location>
        <begin position="20"/>
        <end position="41"/>
    </location>
</feature>
<evidence type="ECO:0000259" key="9">
    <source>
        <dbReference type="Pfam" id="PF12704"/>
    </source>
</evidence>
<keyword evidence="3 7" id="KW-0812">Transmembrane</keyword>
<dbReference type="Proteomes" id="UP000006844">
    <property type="component" value="Chromosome"/>
</dbReference>
<dbReference type="PANTHER" id="PTHR30572">
    <property type="entry name" value="MEMBRANE COMPONENT OF TRANSPORTER-RELATED"/>
    <property type="match status" value="1"/>
</dbReference>
<dbReference type="Pfam" id="PF02687">
    <property type="entry name" value="FtsX"/>
    <property type="match status" value="1"/>
</dbReference>
<gene>
    <name evidence="10" type="ordered locus">AciPR4_3051</name>
</gene>
<evidence type="ECO:0000259" key="8">
    <source>
        <dbReference type="Pfam" id="PF02687"/>
    </source>
</evidence>
<evidence type="ECO:0000256" key="7">
    <source>
        <dbReference type="SAM" id="Phobius"/>
    </source>
</evidence>
<evidence type="ECO:0000256" key="3">
    <source>
        <dbReference type="ARBA" id="ARBA00022692"/>
    </source>
</evidence>
<dbReference type="KEGG" id="tsa:AciPR4_3051"/>
<name>E8V5Z2_TERSS</name>
<accession>E8V5Z2</accession>
<keyword evidence="11" id="KW-1185">Reference proteome</keyword>
<evidence type="ECO:0000256" key="6">
    <source>
        <dbReference type="ARBA" id="ARBA00038076"/>
    </source>
</evidence>
<evidence type="ECO:0000256" key="4">
    <source>
        <dbReference type="ARBA" id="ARBA00022989"/>
    </source>
</evidence>
<feature type="transmembrane region" description="Helical" evidence="7">
    <location>
        <begin position="333"/>
        <end position="354"/>
    </location>
</feature>
<comment type="subcellular location">
    <subcellularLocation>
        <location evidence="1">Cell membrane</location>
        <topology evidence="1">Multi-pass membrane protein</topology>
    </subcellularLocation>
</comment>
<evidence type="ECO:0000313" key="11">
    <source>
        <dbReference type="Proteomes" id="UP000006844"/>
    </source>
</evidence>
<evidence type="ECO:0000256" key="1">
    <source>
        <dbReference type="ARBA" id="ARBA00004651"/>
    </source>
</evidence>
<dbReference type="HOGENOM" id="CLU_000604_8_6_0"/>
<organism evidence="10 11">
    <name type="scientific">Terriglobus saanensis (strain ATCC BAA-1853 / DSM 23119 / SP1PR4)</name>
    <dbReference type="NCBI Taxonomy" id="401053"/>
    <lineage>
        <taxon>Bacteria</taxon>
        <taxon>Pseudomonadati</taxon>
        <taxon>Acidobacteriota</taxon>
        <taxon>Terriglobia</taxon>
        <taxon>Terriglobales</taxon>
        <taxon>Acidobacteriaceae</taxon>
        <taxon>Terriglobus</taxon>
    </lineage>
</organism>
<evidence type="ECO:0000256" key="5">
    <source>
        <dbReference type="ARBA" id="ARBA00023136"/>
    </source>
</evidence>
<feature type="domain" description="ABC3 transporter permease C-terminal" evidence="8">
    <location>
        <begin position="247"/>
        <end position="361"/>
    </location>
</feature>
<keyword evidence="4 7" id="KW-1133">Transmembrane helix</keyword>
<dbReference type="PANTHER" id="PTHR30572:SF4">
    <property type="entry name" value="ABC TRANSPORTER PERMEASE YTRF"/>
    <property type="match status" value="1"/>
</dbReference>
<evidence type="ECO:0008006" key="12">
    <source>
        <dbReference type="Google" id="ProtNLM"/>
    </source>
</evidence>
<dbReference type="InterPro" id="IPR003838">
    <property type="entry name" value="ABC3_permease_C"/>
</dbReference>
<dbReference type="AlphaFoldDB" id="E8V5Z2"/>
<proteinExistence type="inferred from homology"/>
<dbReference type="Pfam" id="PF12704">
    <property type="entry name" value="MacB_PCD"/>
    <property type="match status" value="1"/>
</dbReference>
<feature type="transmembrane region" description="Helical" evidence="7">
    <location>
        <begin position="286"/>
        <end position="313"/>
    </location>
</feature>
<evidence type="ECO:0000313" key="10">
    <source>
        <dbReference type="EMBL" id="ADV83810.1"/>
    </source>
</evidence>
<sequence>MNRLVLGNLVYRPLRSIISALAVAIEVIMILSIAAIMLGMLNGQKTRNSGIGMDMIARPGTTSNLIGVSGAAAPAKASAIFEKIPHVLVASPVYIQLTAGASIENIYGIDYASFNALKPFVFLQGGPFQGPDDIIIDDFTANSGKGLHIGDPMDVMHHTFRVSGIVEHGKGGRKFVPIDTMNSIEHSEGRASMFYLKTEDSPKYQEEIRQAIKHTDGMEQYDVQTLDEFLSALTPEKFPGFNIALNVVIGIAIIIGFIVIFQSMYTAVMERTREIGILKSLGASRFYILSVVLRETGMLAVCGIALGVGVTYLMRSIFHVKFPTMEFAVTPAWVLRSVLIAFVGALLGALYPAWKASRKDPIDALSYE</sequence>
<dbReference type="eggNOG" id="COG0577">
    <property type="taxonomic scope" value="Bacteria"/>
</dbReference>
<dbReference type="GO" id="GO:0005886">
    <property type="term" value="C:plasma membrane"/>
    <property type="evidence" value="ECO:0007669"/>
    <property type="project" value="UniProtKB-SubCell"/>
</dbReference>
<evidence type="ECO:0000256" key="2">
    <source>
        <dbReference type="ARBA" id="ARBA00022475"/>
    </source>
</evidence>
<dbReference type="GO" id="GO:0022857">
    <property type="term" value="F:transmembrane transporter activity"/>
    <property type="evidence" value="ECO:0007669"/>
    <property type="project" value="TreeGrafter"/>
</dbReference>
<protein>
    <recommendedName>
        <fullName evidence="12">ABC3 transporter permease protein domain-containing protein</fullName>
    </recommendedName>
</protein>
<dbReference type="OrthoDB" id="9770036at2"/>
<comment type="similarity">
    <text evidence="6">Belongs to the ABC-4 integral membrane protein family.</text>
</comment>
<dbReference type="STRING" id="401053.AciPR4_3051"/>
<dbReference type="RefSeq" id="WP_013569541.1">
    <property type="nucleotide sequence ID" value="NC_014963.1"/>
</dbReference>
<feature type="transmembrane region" description="Helical" evidence="7">
    <location>
        <begin position="243"/>
        <end position="265"/>
    </location>
</feature>
<keyword evidence="5 7" id="KW-0472">Membrane</keyword>
<dbReference type="InterPro" id="IPR050250">
    <property type="entry name" value="Macrolide_Exporter_MacB"/>
</dbReference>
<reference evidence="10 11" key="1">
    <citation type="journal article" date="2012" name="Stand. Genomic Sci.">
        <title>Complete genome sequence of Terriglobus saanensis type strain SP1PR4(T), an Acidobacteria from tundra soil.</title>
        <authorList>
            <person name="Rawat S.R."/>
            <person name="Mannisto M.K."/>
            <person name="Starovoytov V."/>
            <person name="Goodwin L."/>
            <person name="Nolan M."/>
            <person name="Hauser L."/>
            <person name="Land M."/>
            <person name="Davenport K.W."/>
            <person name="Woyke T."/>
            <person name="Haggblom M.M."/>
        </authorList>
    </citation>
    <scope>NUCLEOTIDE SEQUENCE</scope>
    <source>
        <strain evidence="11">ATCC BAA-1853 / DSM 23119 / SP1PR4</strain>
    </source>
</reference>
<dbReference type="EMBL" id="CP002467">
    <property type="protein sequence ID" value="ADV83810.1"/>
    <property type="molecule type" value="Genomic_DNA"/>
</dbReference>
<keyword evidence="2" id="KW-1003">Cell membrane</keyword>
<feature type="domain" description="MacB-like periplasmic core" evidence="9">
    <location>
        <begin position="16"/>
        <end position="209"/>
    </location>
</feature>